<sequence>MVILLFLSYRHAKKVKSVVAVQERFGEGRIIRWKVYGPPFELSFNLKIRSRNESSMEGWKPIIRSEAV</sequence>
<reference evidence="1 2" key="1">
    <citation type="journal article" date="2009" name="Int. J. Syst. Evol. Microbiol.">
        <title>Paenibacillus contaminans sp. nov., isolated from a contaminated laboratory plate.</title>
        <authorList>
            <person name="Chou J.H."/>
            <person name="Lee J.H."/>
            <person name="Lin M.C."/>
            <person name="Chang P.S."/>
            <person name="Arun A.B."/>
            <person name="Young C.C."/>
            <person name="Chen W.M."/>
        </authorList>
    </citation>
    <scope>NUCLEOTIDE SEQUENCE [LARGE SCALE GENOMIC DNA]</scope>
    <source>
        <strain evidence="1 2">CKOBP-6</strain>
    </source>
</reference>
<accession>A0A329MMN5</accession>
<dbReference type="EMBL" id="QMFB01000013">
    <property type="protein sequence ID" value="RAV19167.1"/>
    <property type="molecule type" value="Genomic_DNA"/>
</dbReference>
<protein>
    <submittedName>
        <fullName evidence="1">Uncharacterized protein</fullName>
    </submittedName>
</protein>
<name>A0A329MMN5_9BACL</name>
<dbReference type="AlphaFoldDB" id="A0A329MMN5"/>
<gene>
    <name evidence="1" type="ORF">DQG23_21755</name>
</gene>
<comment type="caution">
    <text evidence="1">The sequence shown here is derived from an EMBL/GenBank/DDBJ whole genome shotgun (WGS) entry which is preliminary data.</text>
</comment>
<organism evidence="1 2">
    <name type="scientific">Paenibacillus contaminans</name>
    <dbReference type="NCBI Taxonomy" id="450362"/>
    <lineage>
        <taxon>Bacteria</taxon>
        <taxon>Bacillati</taxon>
        <taxon>Bacillota</taxon>
        <taxon>Bacilli</taxon>
        <taxon>Bacillales</taxon>
        <taxon>Paenibacillaceae</taxon>
        <taxon>Paenibacillus</taxon>
    </lineage>
</organism>
<dbReference type="Proteomes" id="UP000250369">
    <property type="component" value="Unassembled WGS sequence"/>
</dbReference>
<evidence type="ECO:0000313" key="2">
    <source>
        <dbReference type="Proteomes" id="UP000250369"/>
    </source>
</evidence>
<proteinExistence type="predicted"/>
<evidence type="ECO:0000313" key="1">
    <source>
        <dbReference type="EMBL" id="RAV19167.1"/>
    </source>
</evidence>
<keyword evidence="2" id="KW-1185">Reference proteome</keyword>